<dbReference type="Proteomes" id="UP000045706">
    <property type="component" value="Unassembled WGS sequence"/>
</dbReference>
<feature type="compositionally biased region" description="Low complexity" evidence="3">
    <location>
        <begin position="557"/>
        <end position="566"/>
    </location>
</feature>
<feature type="compositionally biased region" description="Basic and acidic residues" evidence="3">
    <location>
        <begin position="472"/>
        <end position="482"/>
    </location>
</feature>
<feature type="compositionally biased region" description="Low complexity" evidence="3">
    <location>
        <begin position="668"/>
        <end position="681"/>
    </location>
</feature>
<reference evidence="6" key="1">
    <citation type="submission" date="2015-05" db="EMBL/GenBank/DDBJ databases">
        <authorList>
            <person name="Fogelqvist Johan"/>
        </authorList>
    </citation>
    <scope>NUCLEOTIDE SEQUENCE [LARGE SCALE GENOMIC DNA]</scope>
</reference>
<evidence type="ECO:0000256" key="3">
    <source>
        <dbReference type="SAM" id="MobiDB-lite"/>
    </source>
</evidence>
<evidence type="ECO:0000313" key="6">
    <source>
        <dbReference type="Proteomes" id="UP000045706"/>
    </source>
</evidence>
<evidence type="ECO:0000259" key="4">
    <source>
        <dbReference type="PROSITE" id="PS50002"/>
    </source>
</evidence>
<keyword evidence="1 2" id="KW-0728">SH3 domain</keyword>
<feature type="compositionally biased region" description="Low complexity" evidence="3">
    <location>
        <begin position="84"/>
        <end position="105"/>
    </location>
</feature>
<dbReference type="GO" id="GO:0070124">
    <property type="term" value="P:mitochondrial translational initiation"/>
    <property type="evidence" value="ECO:0007669"/>
    <property type="project" value="TreeGrafter"/>
</dbReference>
<feature type="compositionally biased region" description="Pro residues" evidence="3">
    <location>
        <begin position="759"/>
        <end position="768"/>
    </location>
</feature>
<feature type="compositionally biased region" description="Pro residues" evidence="3">
    <location>
        <begin position="599"/>
        <end position="611"/>
    </location>
</feature>
<feature type="compositionally biased region" description="Pro residues" evidence="3">
    <location>
        <begin position="839"/>
        <end position="850"/>
    </location>
</feature>
<dbReference type="InterPro" id="IPR016712">
    <property type="entry name" value="Rbsml_bS1m-like"/>
</dbReference>
<feature type="compositionally biased region" description="Basic and acidic residues" evidence="3">
    <location>
        <begin position="346"/>
        <end position="356"/>
    </location>
</feature>
<evidence type="ECO:0000313" key="5">
    <source>
        <dbReference type="EMBL" id="CRK40352.1"/>
    </source>
</evidence>
<feature type="compositionally biased region" description="Pro residues" evidence="3">
    <location>
        <begin position="729"/>
        <end position="748"/>
    </location>
</feature>
<proteinExistence type="predicted"/>
<dbReference type="GO" id="GO:0005763">
    <property type="term" value="C:mitochondrial small ribosomal subunit"/>
    <property type="evidence" value="ECO:0007669"/>
    <property type="project" value="TreeGrafter"/>
</dbReference>
<dbReference type="PANTHER" id="PTHR28058">
    <property type="entry name" value="37S RIBOSOMAL PROTEIN MRP51, MITOCHONDRIAL"/>
    <property type="match status" value="1"/>
</dbReference>
<dbReference type="Gene3D" id="2.30.30.40">
    <property type="entry name" value="SH3 Domains"/>
    <property type="match status" value="1"/>
</dbReference>
<dbReference type="InterPro" id="IPR001452">
    <property type="entry name" value="SH3_domain"/>
</dbReference>
<feature type="domain" description="SH3" evidence="4">
    <location>
        <begin position="3"/>
        <end position="67"/>
    </location>
</feature>
<evidence type="ECO:0000256" key="1">
    <source>
        <dbReference type="ARBA" id="ARBA00022443"/>
    </source>
</evidence>
<dbReference type="PANTHER" id="PTHR28058:SF1">
    <property type="entry name" value="SMALL RIBOSOMAL SUBUNIT PROTEIN BS1M"/>
    <property type="match status" value="1"/>
</dbReference>
<dbReference type="Pfam" id="PF11709">
    <property type="entry name" value="Mit_ribos_Mrp51"/>
    <property type="match status" value="1"/>
</dbReference>
<accession>A0A0G4N1P4</accession>
<feature type="compositionally biased region" description="Basic and acidic residues" evidence="3">
    <location>
        <begin position="813"/>
        <end position="826"/>
    </location>
</feature>
<feature type="compositionally biased region" description="Acidic residues" evidence="3">
    <location>
        <begin position="792"/>
        <end position="806"/>
    </location>
</feature>
<dbReference type="GO" id="GO:0003735">
    <property type="term" value="F:structural constituent of ribosome"/>
    <property type="evidence" value="ECO:0007669"/>
    <property type="project" value="InterPro"/>
</dbReference>
<sequence>MSAVPFKVKALYEYSSPHDDDLQFPPGVIITVTEEEDDDWYVGEYVDDAGTKHEGIFPRNFVEKYEPQAPPRPVRTRTKKENEPPAAAPSEPAAAASLPASAHAPVPAPAQEPEPQSTRQPEPEAPRAVPVTEEKPEKAYNIPEPAPIAIPLSSKEPVAPADGTVQSPKEITENLPESTAAATTEPTPAPPVPKAAEHVASSSPPAAKPVPAQAKPSSGPPVSNKPSSNAFKDRIAAFNKSAPPPAPFKPSGIGAAGSAFIKKPFVAPPPSRNAYIPPPQQAPTTKVYRREEDPEIKEQEAEAHDNAEKAGFSTSNDQDDGDSDQPKPTSLKERIALLQKQQMEQAQRHAESVAKKEKPKRPAKARTESHDAPEAPTEGTDVASPVLEGPGADDVGARTSIDSDRLPPPPRRKSSKGPVESYHDGNEADMSGAGDTTEGQEDLTEREDSDERPRRMSRVPTNPGPVPPPRASIDKTAAKDDSDVVEEEAANEEEEEDDEDIDPEARRKEELRARMAKMSGGMGMMGMHSLFGGPAPASAPPKKKKADKQHAEEAEEAASPISAASPVPVPGMMALPGMSVPHRVSEPTETEEPQSPRSPTSPRPPPPPPARPTEDVEEEDDAPPPPSASRPLSQGSAGPPPIPGGRPAPPPVPVEARPVPAPPPALASQSEGSESGDEMSGAVHDATRSDVSGPAARSPPLAPISPISARPPPIVPISGDETSSSPPMAMAPPAPSKRNSRPPPPIPGAAPAVPAGQTRPPPPPPPGGPLSRQSTLDTSSTVPLSSGRHVEADDEEVTEYEGDYDTDIASSAPHKDALKSHARDSSIEDVTPVRSPTTDAPPPSFPPPIPTGTAPRAVPPPVPTLAPQAPPPVPSQAPQPPPADKRRSVDVPRAAPPPPPPGKEAATPSHDEEYDPYNYSAPPRTSTYGQRTPKIEEEAYFESPPPLPSPAPQTRAPPPAPPANRAPGRQSLDVSRPSVNIRRSIDAHRPSMESGFIANDIDLATQSGWWRQAKQVPPVLQGRRDLYYESDETTSNHQGATIVTRTIYVLFQDYSQTIITVAFDPNDQSDVEAEQRHEPPPRALRQDQLEQAYERYGRVIANAVTSKKDSVIGDGTPQALVHELLRPFQDVLLPVGTRGYGALVYSNLANASTQQFDEIRAGDIVSIRNAKFQGKHGPMHAKQLRSLEPASPSAPTRAMSARLSPGGALLRSSRLFSVPKPIPGPSAASEDAGYEISLRRPTGTSPYPTHQSITTPESSRSQGDWGLKRNLPLKKTTKSSTPSIHVKHLDSIEKITDYSSSSQHSITLQKFQELNLPLTVPTLPNRYRAVSLGTTSVFEDDHDVTAVGGTGSDKRWKFEGPWLAGLTEGQFENYVQKTVRNRRQEFQAFLRTRLASDLTAARQQAALDKAIEAPAPVVAKDVTEDQLTEYIRKLRSDREEERERKDQYVPEVSALDFTQNSESGQLDVDVETKDLLKHLGFDAIPVNVIPVSQAQAPERGGRRFGDRPPRRD</sequence>
<feature type="compositionally biased region" description="Low complexity" evidence="3">
    <location>
        <begin position="199"/>
        <end position="217"/>
    </location>
</feature>
<dbReference type="SUPFAM" id="SSF50044">
    <property type="entry name" value="SH3-domain"/>
    <property type="match status" value="1"/>
</dbReference>
<feature type="region of interest" description="Disordered" evidence="3">
    <location>
        <begin position="51"/>
        <end position="976"/>
    </location>
</feature>
<feature type="region of interest" description="Disordered" evidence="3">
    <location>
        <begin position="1491"/>
        <end position="1512"/>
    </location>
</feature>
<dbReference type="Pfam" id="PF25459">
    <property type="entry name" value="AIM3_BBC1_C"/>
    <property type="match status" value="1"/>
</dbReference>
<gene>
    <name evidence="5" type="ORF">BN1723_004783</name>
</gene>
<feature type="compositionally biased region" description="Polar residues" evidence="3">
    <location>
        <begin position="220"/>
        <end position="230"/>
    </location>
</feature>
<feature type="compositionally biased region" description="Pro residues" evidence="3">
    <location>
        <begin position="638"/>
        <end position="665"/>
    </location>
</feature>
<feature type="compositionally biased region" description="Low complexity" evidence="3">
    <location>
        <begin position="694"/>
        <end position="708"/>
    </location>
</feature>
<dbReference type="InterPro" id="IPR057402">
    <property type="entry name" value="AIM3_BBC1_C"/>
</dbReference>
<dbReference type="PROSITE" id="PS50002">
    <property type="entry name" value="SH3"/>
    <property type="match status" value="1"/>
</dbReference>
<feature type="region of interest" description="Disordered" evidence="3">
    <location>
        <begin position="1238"/>
        <end position="1279"/>
    </location>
</feature>
<dbReference type="InterPro" id="IPR035552">
    <property type="entry name" value="Mti1_SH3"/>
</dbReference>
<feature type="compositionally biased region" description="Polar residues" evidence="3">
    <location>
        <begin position="1242"/>
        <end position="1262"/>
    </location>
</feature>
<organism evidence="5 6">
    <name type="scientific">Verticillium longisporum</name>
    <name type="common">Verticillium dahliae var. longisporum</name>
    <dbReference type="NCBI Taxonomy" id="100787"/>
    <lineage>
        <taxon>Eukaryota</taxon>
        <taxon>Fungi</taxon>
        <taxon>Dikarya</taxon>
        <taxon>Ascomycota</taxon>
        <taxon>Pezizomycotina</taxon>
        <taxon>Sordariomycetes</taxon>
        <taxon>Hypocreomycetidae</taxon>
        <taxon>Glomerellales</taxon>
        <taxon>Plectosphaerellaceae</taxon>
        <taxon>Verticillium</taxon>
    </lineage>
</organism>
<evidence type="ECO:0000256" key="2">
    <source>
        <dbReference type="PROSITE-ProRule" id="PRU00192"/>
    </source>
</evidence>
<dbReference type="EMBL" id="CVQI01032052">
    <property type="protein sequence ID" value="CRK40352.1"/>
    <property type="molecule type" value="Genomic_DNA"/>
</dbReference>
<name>A0A0G4N1P4_VERLO</name>
<feature type="compositionally biased region" description="Acidic residues" evidence="3">
    <location>
        <begin position="483"/>
        <end position="502"/>
    </location>
</feature>
<feature type="compositionally biased region" description="Low complexity" evidence="3">
    <location>
        <begin position="525"/>
        <end position="536"/>
    </location>
</feature>
<feature type="compositionally biased region" description="Pro residues" evidence="3">
    <location>
        <begin position="943"/>
        <end position="964"/>
    </location>
</feature>
<feature type="compositionally biased region" description="Low complexity" evidence="3">
    <location>
        <begin position="176"/>
        <end position="186"/>
    </location>
</feature>
<dbReference type="CDD" id="cd11887">
    <property type="entry name" value="SH3_Bbc1"/>
    <property type="match status" value="1"/>
</dbReference>
<feature type="compositionally biased region" description="Basic and acidic residues" evidence="3">
    <location>
        <begin position="51"/>
        <end position="66"/>
    </location>
</feature>
<feature type="compositionally biased region" description="Basic and acidic residues" evidence="3">
    <location>
        <begin position="503"/>
        <end position="513"/>
    </location>
</feature>
<dbReference type="InterPro" id="IPR036028">
    <property type="entry name" value="SH3-like_dom_sf"/>
</dbReference>
<feature type="compositionally biased region" description="Acidic residues" evidence="3">
    <location>
        <begin position="438"/>
        <end position="448"/>
    </location>
</feature>
<feature type="compositionally biased region" description="Polar residues" evidence="3">
    <location>
        <begin position="771"/>
        <end position="784"/>
    </location>
</feature>
<feature type="compositionally biased region" description="Basic and acidic residues" evidence="3">
    <location>
        <begin position="288"/>
        <end position="308"/>
    </location>
</feature>
<protein>
    <recommendedName>
        <fullName evidence="4">SH3 domain-containing protein</fullName>
    </recommendedName>
</protein>
<feature type="compositionally biased region" description="Basic and acidic residues" evidence="3">
    <location>
        <begin position="1499"/>
        <end position="1512"/>
    </location>
</feature>
<feature type="compositionally biased region" description="Pro residues" evidence="3">
    <location>
        <begin position="266"/>
        <end position="281"/>
    </location>
</feature>
<feature type="compositionally biased region" description="Pro residues" evidence="3">
    <location>
        <begin position="857"/>
        <end position="882"/>
    </location>
</feature>
<dbReference type="SMART" id="SM00326">
    <property type="entry name" value="SH3"/>
    <property type="match status" value="1"/>
</dbReference>
<dbReference type="Pfam" id="PF00018">
    <property type="entry name" value="SH3_1"/>
    <property type="match status" value="1"/>
</dbReference>